<dbReference type="SUPFAM" id="SSF52540">
    <property type="entry name" value="P-loop containing nucleoside triphosphate hydrolases"/>
    <property type="match status" value="1"/>
</dbReference>
<organism evidence="4 5">
    <name type="scientific">Terrabacter aerolatus</name>
    <dbReference type="NCBI Taxonomy" id="422442"/>
    <lineage>
        <taxon>Bacteria</taxon>
        <taxon>Bacillati</taxon>
        <taxon>Actinomycetota</taxon>
        <taxon>Actinomycetes</taxon>
        <taxon>Micrococcales</taxon>
        <taxon>Intrasporangiaceae</taxon>
        <taxon>Terrabacter</taxon>
    </lineage>
</organism>
<dbReference type="Pfam" id="PF00005">
    <property type="entry name" value="ABC_tran"/>
    <property type="match status" value="1"/>
</dbReference>
<dbReference type="PANTHER" id="PTHR43394">
    <property type="entry name" value="ATP-DEPENDENT PERMEASE MDL1, MITOCHONDRIAL"/>
    <property type="match status" value="1"/>
</dbReference>
<dbReference type="Proteomes" id="UP000321534">
    <property type="component" value="Unassembled WGS sequence"/>
</dbReference>
<accession>A0A512CZK8</accession>
<sequence>MLVLLVPQVEAMVGMLERIVVYAVQTSQHVARLDEVKQYAAGFVTPAGSAPAVLGRGLELRDVSFTYPGAAEPSLSGIDLVLERGTTVALVGENGAGKSTLVSLLARLHDPTAGTILVDGRSLGEIPHADWQARVGAVFQDHATPHVLLRESVAMGDLDHAGRARVASALEQADATRLADDLPHGVDTQLGREFAGGTELSGGQWQRLAIARGMMRDTPLLMLLDEPSSALDAQAEDLILRGYLERAREAGARTGGITVIVSHRMSTVRAADRVIHLVDGRLAEDGTHEELMDSGGAYAELFELQARSYR</sequence>
<dbReference type="EMBL" id="BJYX01000005">
    <property type="protein sequence ID" value="GEO29631.1"/>
    <property type="molecule type" value="Genomic_DNA"/>
</dbReference>
<name>A0A512CZK8_9MICO</name>
<feature type="domain" description="ABC transporter" evidence="3">
    <location>
        <begin position="58"/>
        <end position="304"/>
    </location>
</feature>
<dbReference type="PROSITE" id="PS00211">
    <property type="entry name" value="ABC_TRANSPORTER_1"/>
    <property type="match status" value="1"/>
</dbReference>
<dbReference type="PROSITE" id="PS50893">
    <property type="entry name" value="ABC_TRANSPORTER_2"/>
    <property type="match status" value="1"/>
</dbReference>
<dbReference type="RefSeq" id="WP_147064863.1">
    <property type="nucleotide sequence ID" value="NZ_BAAARO010000002.1"/>
</dbReference>
<dbReference type="Gene3D" id="3.40.50.300">
    <property type="entry name" value="P-loop containing nucleotide triphosphate hydrolases"/>
    <property type="match status" value="1"/>
</dbReference>
<evidence type="ECO:0000259" key="3">
    <source>
        <dbReference type="PROSITE" id="PS50893"/>
    </source>
</evidence>
<dbReference type="GO" id="GO:0005524">
    <property type="term" value="F:ATP binding"/>
    <property type="evidence" value="ECO:0007669"/>
    <property type="project" value="UniProtKB-KW"/>
</dbReference>
<evidence type="ECO:0000313" key="4">
    <source>
        <dbReference type="EMBL" id="GEO29631.1"/>
    </source>
</evidence>
<dbReference type="InterPro" id="IPR003593">
    <property type="entry name" value="AAA+_ATPase"/>
</dbReference>
<gene>
    <name evidence="4" type="ORF">TAE01_14410</name>
</gene>
<keyword evidence="1" id="KW-0547">Nucleotide-binding</keyword>
<dbReference type="GO" id="GO:0015421">
    <property type="term" value="F:ABC-type oligopeptide transporter activity"/>
    <property type="evidence" value="ECO:0007669"/>
    <property type="project" value="TreeGrafter"/>
</dbReference>
<dbReference type="InterPro" id="IPR003439">
    <property type="entry name" value="ABC_transporter-like_ATP-bd"/>
</dbReference>
<evidence type="ECO:0000256" key="2">
    <source>
        <dbReference type="ARBA" id="ARBA00022840"/>
    </source>
</evidence>
<dbReference type="InterPro" id="IPR039421">
    <property type="entry name" value="Type_1_exporter"/>
</dbReference>
<dbReference type="GO" id="GO:0016887">
    <property type="term" value="F:ATP hydrolysis activity"/>
    <property type="evidence" value="ECO:0007669"/>
    <property type="project" value="InterPro"/>
</dbReference>
<protein>
    <recommendedName>
        <fullName evidence="3">ABC transporter domain-containing protein</fullName>
    </recommendedName>
</protein>
<evidence type="ECO:0000313" key="5">
    <source>
        <dbReference type="Proteomes" id="UP000321534"/>
    </source>
</evidence>
<proteinExistence type="predicted"/>
<dbReference type="OrthoDB" id="9806127at2"/>
<dbReference type="PANTHER" id="PTHR43394:SF1">
    <property type="entry name" value="ATP-BINDING CASSETTE SUB-FAMILY B MEMBER 10, MITOCHONDRIAL"/>
    <property type="match status" value="1"/>
</dbReference>
<dbReference type="SMART" id="SM00382">
    <property type="entry name" value="AAA"/>
    <property type="match status" value="1"/>
</dbReference>
<dbReference type="InterPro" id="IPR017871">
    <property type="entry name" value="ABC_transporter-like_CS"/>
</dbReference>
<comment type="caution">
    <text evidence="4">The sequence shown here is derived from an EMBL/GenBank/DDBJ whole genome shotgun (WGS) entry which is preliminary data.</text>
</comment>
<keyword evidence="2" id="KW-0067">ATP-binding</keyword>
<keyword evidence="5" id="KW-1185">Reference proteome</keyword>
<dbReference type="AlphaFoldDB" id="A0A512CZK8"/>
<evidence type="ECO:0000256" key="1">
    <source>
        <dbReference type="ARBA" id="ARBA00022741"/>
    </source>
</evidence>
<dbReference type="InterPro" id="IPR027417">
    <property type="entry name" value="P-loop_NTPase"/>
</dbReference>
<reference evidence="4 5" key="1">
    <citation type="submission" date="2019-07" db="EMBL/GenBank/DDBJ databases">
        <title>Whole genome shotgun sequence of Terrabacter aerolatus NBRC 106305.</title>
        <authorList>
            <person name="Hosoyama A."/>
            <person name="Uohara A."/>
            <person name="Ohji S."/>
            <person name="Ichikawa N."/>
        </authorList>
    </citation>
    <scope>NUCLEOTIDE SEQUENCE [LARGE SCALE GENOMIC DNA]</scope>
    <source>
        <strain evidence="4 5">NBRC 106305</strain>
    </source>
</reference>